<sequence length="262" mass="26774">MLRAGPAAPPPGPPAEPPGVPGAGQAAVPPRPGPPRFVLRAEFAALAAEVDPLALWRRIDRIRDRFVHEQRQKHSLRPQADTHRPESTAAPGRAPAGPVPVLSGELGVHGDLRVSAGSGESTAGEPTGPRAPAPPPAQQSPAQQPSSPVADRPPKYQPRPDGGFGPMGSGVWAGSTSGPSHSSRDAGSRVPHGSGGAPYGAEGRGDGTGLRSRPRSRTGEAEAGAVPQFLVEADDIFGPEDGGGRLVAPPVIGEAPSTYRDF</sequence>
<keyword evidence="3" id="KW-1185">Reference proteome</keyword>
<feature type="compositionally biased region" description="Pro residues" evidence="1">
    <location>
        <begin position="129"/>
        <end position="138"/>
    </location>
</feature>
<protein>
    <submittedName>
        <fullName evidence="2">Uncharacterized protein</fullName>
    </submittedName>
</protein>
<dbReference type="EMBL" id="QPJC01000006">
    <property type="protein sequence ID" value="RCW43544.1"/>
    <property type="molecule type" value="Genomic_DNA"/>
</dbReference>
<dbReference type="Proteomes" id="UP000253495">
    <property type="component" value="Unassembled WGS sequence"/>
</dbReference>
<name>A0A368VPW4_9ACTN</name>
<feature type="region of interest" description="Disordered" evidence="1">
    <location>
        <begin position="63"/>
        <end position="262"/>
    </location>
</feature>
<gene>
    <name evidence="2" type="ORF">DFQ14_10619</name>
</gene>
<feature type="compositionally biased region" description="Low complexity" evidence="1">
    <location>
        <begin position="139"/>
        <end position="148"/>
    </location>
</feature>
<accession>A0A368VPW4</accession>
<feature type="compositionally biased region" description="Low complexity" evidence="1">
    <location>
        <begin position="89"/>
        <end position="101"/>
    </location>
</feature>
<evidence type="ECO:0000256" key="1">
    <source>
        <dbReference type="SAM" id="MobiDB-lite"/>
    </source>
</evidence>
<organism evidence="2 3">
    <name type="scientific">Halopolyspora algeriensis</name>
    <dbReference type="NCBI Taxonomy" id="1500506"/>
    <lineage>
        <taxon>Bacteria</taxon>
        <taxon>Bacillati</taxon>
        <taxon>Actinomycetota</taxon>
        <taxon>Actinomycetes</taxon>
        <taxon>Actinomycetes incertae sedis</taxon>
        <taxon>Halopolyspora</taxon>
    </lineage>
</organism>
<feature type="compositionally biased region" description="Pro residues" evidence="1">
    <location>
        <begin position="7"/>
        <end position="20"/>
    </location>
</feature>
<proteinExistence type="predicted"/>
<feature type="compositionally biased region" description="Basic and acidic residues" evidence="1">
    <location>
        <begin position="63"/>
        <end position="72"/>
    </location>
</feature>
<feature type="region of interest" description="Disordered" evidence="1">
    <location>
        <begin position="1"/>
        <end position="36"/>
    </location>
</feature>
<dbReference type="AlphaFoldDB" id="A0A368VPW4"/>
<evidence type="ECO:0000313" key="2">
    <source>
        <dbReference type="EMBL" id="RCW43544.1"/>
    </source>
</evidence>
<comment type="caution">
    <text evidence="2">The sequence shown here is derived from an EMBL/GenBank/DDBJ whole genome shotgun (WGS) entry which is preliminary data.</text>
</comment>
<reference evidence="2 3" key="1">
    <citation type="submission" date="2018-07" db="EMBL/GenBank/DDBJ databases">
        <title>Genomic Encyclopedia of Type Strains, Phase III (KMG-III): the genomes of soil and plant-associated and newly described type strains.</title>
        <authorList>
            <person name="Whitman W."/>
        </authorList>
    </citation>
    <scope>NUCLEOTIDE SEQUENCE [LARGE SCALE GENOMIC DNA]</scope>
    <source>
        <strain evidence="2 3">CECT 8575</strain>
    </source>
</reference>
<evidence type="ECO:0000313" key="3">
    <source>
        <dbReference type="Proteomes" id="UP000253495"/>
    </source>
</evidence>